<evidence type="ECO:0000313" key="2">
    <source>
        <dbReference type="EMBL" id="THW13689.1"/>
    </source>
</evidence>
<dbReference type="AlphaFoldDB" id="A0A4S8ZKQ9"/>
<dbReference type="EMBL" id="QZAV01000132">
    <property type="protein sequence ID" value="THX37429.1"/>
    <property type="molecule type" value="Genomic_DNA"/>
</dbReference>
<feature type="compositionally biased region" description="Polar residues" evidence="1">
    <location>
        <begin position="96"/>
        <end position="114"/>
    </location>
</feature>
<evidence type="ECO:0000313" key="5">
    <source>
        <dbReference type="EMBL" id="THZ28754.1"/>
    </source>
</evidence>
<dbReference type="Proteomes" id="UP000308953">
    <property type="component" value="Unassembled WGS sequence"/>
</dbReference>
<dbReference type="EMBL" id="QZAJ01000224">
    <property type="protein sequence ID" value="THW13689.1"/>
    <property type="molecule type" value="Genomic_DNA"/>
</dbReference>
<accession>A0A4S8ZKQ9</accession>
<evidence type="ECO:0000313" key="4">
    <source>
        <dbReference type="EMBL" id="THX37429.1"/>
    </source>
</evidence>
<dbReference type="Proteomes" id="UP000308005">
    <property type="component" value="Unassembled WGS sequence"/>
</dbReference>
<organism evidence="3 9">
    <name type="scientific">Aureobasidium pullulans</name>
    <name type="common">Black yeast</name>
    <name type="synonym">Pullularia pullulans</name>
    <dbReference type="NCBI Taxonomy" id="5580"/>
    <lineage>
        <taxon>Eukaryota</taxon>
        <taxon>Fungi</taxon>
        <taxon>Dikarya</taxon>
        <taxon>Ascomycota</taxon>
        <taxon>Pezizomycotina</taxon>
        <taxon>Dothideomycetes</taxon>
        <taxon>Dothideomycetidae</taxon>
        <taxon>Dothideales</taxon>
        <taxon>Saccotheciaceae</taxon>
        <taxon>Aureobasidium</taxon>
    </lineage>
</organism>
<evidence type="ECO:0000313" key="9">
    <source>
        <dbReference type="Proteomes" id="UP000310421"/>
    </source>
</evidence>
<evidence type="ECO:0000313" key="6">
    <source>
        <dbReference type="Proteomes" id="UP000308005"/>
    </source>
</evidence>
<dbReference type="EMBL" id="QZAN01000006">
    <property type="protein sequence ID" value="THW66581.1"/>
    <property type="molecule type" value="Genomic_DNA"/>
</dbReference>
<protein>
    <submittedName>
        <fullName evidence="3">Uncharacterized protein</fullName>
    </submittedName>
</protein>
<evidence type="ECO:0000313" key="8">
    <source>
        <dbReference type="Proteomes" id="UP000308953"/>
    </source>
</evidence>
<feature type="compositionally biased region" description="Low complexity" evidence="1">
    <location>
        <begin position="79"/>
        <end position="94"/>
    </location>
</feature>
<comment type="caution">
    <text evidence="3">The sequence shown here is derived from an EMBL/GenBank/DDBJ whole genome shotgun (WGS) entry which is preliminary data.</text>
</comment>
<reference evidence="6 7" key="1">
    <citation type="submission" date="2018-10" db="EMBL/GenBank/DDBJ databases">
        <title>Fifty Aureobasidium pullulans genomes reveal a recombining polyextremotolerant generalist.</title>
        <authorList>
            <person name="Gostincar C."/>
            <person name="Turk M."/>
            <person name="Zajc J."/>
            <person name="Gunde-Cimerman N."/>
        </authorList>
    </citation>
    <scope>NUCLEOTIDE SEQUENCE [LARGE SCALE GENOMIC DNA]</scope>
    <source>
        <strain evidence="3 9">EXF-10751</strain>
        <strain evidence="2 7">EXF-11318</strain>
        <strain evidence="5 6">EXF-3863</strain>
        <strain evidence="4 8">EXF-9785</strain>
    </source>
</reference>
<evidence type="ECO:0000256" key="1">
    <source>
        <dbReference type="SAM" id="MobiDB-lite"/>
    </source>
</evidence>
<evidence type="ECO:0000313" key="3">
    <source>
        <dbReference type="EMBL" id="THW66581.1"/>
    </source>
</evidence>
<sequence>MWAKIKTYLCCGEEDETERPVFVIGEPFGFERNEVILPGLTAEEQSMINSRPVAPTYPINPDGTAPIARLDRARAHTRAISSSLRSARSNAMSSVGHRSSGYSALANTSPSTAQPHKADDDEVPHEMKELLPRDAGGPETSSSFTGKGSVETAIAGCEEDDDGGRSFGRTK</sequence>
<evidence type="ECO:0000313" key="7">
    <source>
        <dbReference type="Proteomes" id="UP000308014"/>
    </source>
</evidence>
<dbReference type="Proteomes" id="UP000308014">
    <property type="component" value="Unassembled WGS sequence"/>
</dbReference>
<proteinExistence type="predicted"/>
<dbReference type="EMBL" id="QZBM01000041">
    <property type="protein sequence ID" value="THZ28754.1"/>
    <property type="molecule type" value="Genomic_DNA"/>
</dbReference>
<dbReference type="Proteomes" id="UP000310421">
    <property type="component" value="Unassembled WGS sequence"/>
</dbReference>
<name>A0A4S8ZKQ9_AURPU</name>
<feature type="compositionally biased region" description="Basic and acidic residues" evidence="1">
    <location>
        <begin position="116"/>
        <end position="132"/>
    </location>
</feature>
<feature type="region of interest" description="Disordered" evidence="1">
    <location>
        <begin position="79"/>
        <end position="171"/>
    </location>
</feature>
<gene>
    <name evidence="5" type="ORF">D6C91_01793</name>
    <name evidence="4" type="ORF">D6D10_05898</name>
    <name evidence="3" type="ORF">D6D20_01111</name>
    <name evidence="2" type="ORF">D6D24_05887</name>
</gene>